<sequence>MSDDSKALGASAECNRDGPDYFGYYARQAAELLSQDESFQLLTSPIPELPARGLGEVKGDSLFSDGIHIGLSDFQRERLKALLRQSVVVLTAEADERTETVGDGGCGVTIVIQKSCSTTLLLRARTPPTVMLCPVVKASKIQTQRRKKRSLRASQAESEDDESQPPSKKLKLSSSDPSTSLPQLSSAMKNSACGNNAETVKSTNGPDESKGNDDLQFVLENDSSELDKIMTKFCDELYAKLGHMEQQLEKLLDAVTSTCRPMVLAEKKQLQKMIKGLPRENLDRVAELIERNKPADEKSDDEIHVDLEKENIGTLWRLYYCIKAVEKARKLSL</sequence>
<dbReference type="PANTHER" id="PTHR45926">
    <property type="entry name" value="OSJNBA0053K19.4 PROTEIN"/>
    <property type="match status" value="1"/>
</dbReference>
<reference evidence="5" key="1">
    <citation type="submission" date="2023-07" db="EMBL/GenBank/DDBJ databases">
        <title>draft genome sequence of fig (Ficus carica).</title>
        <authorList>
            <person name="Takahashi T."/>
            <person name="Nishimura K."/>
        </authorList>
    </citation>
    <scope>NUCLEOTIDE SEQUENCE</scope>
</reference>
<keyword evidence="1" id="KW-0805">Transcription regulation</keyword>
<evidence type="ECO:0000313" key="6">
    <source>
        <dbReference type="Proteomes" id="UP001187192"/>
    </source>
</evidence>
<dbReference type="AlphaFoldDB" id="A0AA87ZZF1"/>
<keyword evidence="2" id="KW-0804">Transcription</keyword>
<organism evidence="5 6">
    <name type="scientific">Ficus carica</name>
    <name type="common">Common fig</name>
    <dbReference type="NCBI Taxonomy" id="3494"/>
    <lineage>
        <taxon>Eukaryota</taxon>
        <taxon>Viridiplantae</taxon>
        <taxon>Streptophyta</taxon>
        <taxon>Embryophyta</taxon>
        <taxon>Tracheophyta</taxon>
        <taxon>Spermatophyta</taxon>
        <taxon>Magnoliopsida</taxon>
        <taxon>eudicotyledons</taxon>
        <taxon>Gunneridae</taxon>
        <taxon>Pentapetalae</taxon>
        <taxon>rosids</taxon>
        <taxon>fabids</taxon>
        <taxon>Rosales</taxon>
        <taxon>Moraceae</taxon>
        <taxon>Ficeae</taxon>
        <taxon>Ficus</taxon>
    </lineage>
</organism>
<name>A0AA87ZZF1_FICCA</name>
<accession>A0AA87ZZF1</accession>
<comment type="caution">
    <text evidence="5">The sequence shown here is derived from an EMBL/GenBank/DDBJ whole genome shotgun (WGS) entry which is preliminary data.</text>
</comment>
<evidence type="ECO:0000313" key="5">
    <source>
        <dbReference type="EMBL" id="GMN42635.1"/>
    </source>
</evidence>
<feature type="domain" description="NET" evidence="4">
    <location>
        <begin position="252"/>
        <end position="333"/>
    </location>
</feature>
<evidence type="ECO:0000256" key="2">
    <source>
        <dbReference type="ARBA" id="ARBA00023163"/>
    </source>
</evidence>
<evidence type="ECO:0000256" key="3">
    <source>
        <dbReference type="SAM" id="MobiDB-lite"/>
    </source>
</evidence>
<protein>
    <recommendedName>
        <fullName evidence="4">NET domain-containing protein</fullName>
    </recommendedName>
</protein>
<dbReference type="Pfam" id="PF17035">
    <property type="entry name" value="BET"/>
    <property type="match status" value="1"/>
</dbReference>
<dbReference type="PROSITE" id="PS51525">
    <property type="entry name" value="NET"/>
    <property type="match status" value="1"/>
</dbReference>
<dbReference type="InterPro" id="IPR027353">
    <property type="entry name" value="NET_dom"/>
</dbReference>
<dbReference type="InterPro" id="IPR038336">
    <property type="entry name" value="NET_sf"/>
</dbReference>
<keyword evidence="6" id="KW-1185">Reference proteome</keyword>
<feature type="compositionally biased region" description="Polar residues" evidence="3">
    <location>
        <begin position="187"/>
        <end position="206"/>
    </location>
</feature>
<evidence type="ECO:0000259" key="4">
    <source>
        <dbReference type="PROSITE" id="PS51525"/>
    </source>
</evidence>
<proteinExistence type="predicted"/>
<dbReference type="Gene3D" id="1.20.1270.220">
    <property type="match status" value="1"/>
</dbReference>
<dbReference type="EMBL" id="BTGU01000014">
    <property type="protein sequence ID" value="GMN42635.1"/>
    <property type="molecule type" value="Genomic_DNA"/>
</dbReference>
<feature type="compositionally biased region" description="Low complexity" evidence="3">
    <location>
        <begin position="164"/>
        <end position="186"/>
    </location>
</feature>
<gene>
    <name evidence="5" type="ORF">TIFTF001_011849</name>
</gene>
<feature type="region of interest" description="Disordered" evidence="3">
    <location>
        <begin position="143"/>
        <end position="214"/>
    </location>
</feature>
<evidence type="ECO:0000256" key="1">
    <source>
        <dbReference type="ARBA" id="ARBA00023015"/>
    </source>
</evidence>
<dbReference type="Proteomes" id="UP001187192">
    <property type="component" value="Unassembled WGS sequence"/>
</dbReference>